<proteinExistence type="predicted"/>
<dbReference type="CDD" id="cd06259">
    <property type="entry name" value="YdcF-like"/>
    <property type="match status" value="1"/>
</dbReference>
<dbReference type="PANTHER" id="PTHR30336:SF6">
    <property type="entry name" value="INTEGRAL MEMBRANE PROTEIN"/>
    <property type="match status" value="1"/>
</dbReference>
<dbReference type="AlphaFoldDB" id="A0A1G9H234"/>
<reference evidence="2 3" key="1">
    <citation type="submission" date="2016-10" db="EMBL/GenBank/DDBJ databases">
        <authorList>
            <person name="de Groot N.N."/>
        </authorList>
    </citation>
    <scope>NUCLEOTIDE SEQUENCE [LARGE SCALE GENOMIC DNA]</scope>
    <source>
        <strain evidence="2 3">CGMCC 1.9159</strain>
    </source>
</reference>
<evidence type="ECO:0000313" key="3">
    <source>
        <dbReference type="Proteomes" id="UP000199475"/>
    </source>
</evidence>
<dbReference type="OrthoDB" id="9782395at2"/>
<dbReference type="Pfam" id="PF02698">
    <property type="entry name" value="DUF218"/>
    <property type="match status" value="1"/>
</dbReference>
<accession>A0A1G9H234</accession>
<evidence type="ECO:0000259" key="1">
    <source>
        <dbReference type="Pfam" id="PF02698"/>
    </source>
</evidence>
<keyword evidence="3" id="KW-1185">Reference proteome</keyword>
<feature type="domain" description="DUF218" evidence="1">
    <location>
        <begin position="47"/>
        <end position="164"/>
    </location>
</feature>
<dbReference type="EMBL" id="FNGP01000001">
    <property type="protein sequence ID" value="SDL06603.1"/>
    <property type="molecule type" value="Genomic_DNA"/>
</dbReference>
<dbReference type="GO" id="GO:0005886">
    <property type="term" value="C:plasma membrane"/>
    <property type="evidence" value="ECO:0007669"/>
    <property type="project" value="TreeGrafter"/>
</dbReference>
<dbReference type="RefSeq" id="WP_093247715.1">
    <property type="nucleotide sequence ID" value="NZ_FNGP01000001.1"/>
</dbReference>
<evidence type="ECO:0000313" key="2">
    <source>
        <dbReference type="EMBL" id="SDL06603.1"/>
    </source>
</evidence>
<dbReference type="PANTHER" id="PTHR30336">
    <property type="entry name" value="INNER MEMBRANE PROTEIN, PROBABLE PERMEASE"/>
    <property type="match status" value="1"/>
</dbReference>
<gene>
    <name evidence="2" type="ORF">SAMN04488242_0011</name>
</gene>
<organism evidence="2 3">
    <name type="scientific">Tessaracoccus oleiagri</name>
    <dbReference type="NCBI Taxonomy" id="686624"/>
    <lineage>
        <taxon>Bacteria</taxon>
        <taxon>Bacillati</taxon>
        <taxon>Actinomycetota</taxon>
        <taxon>Actinomycetes</taxon>
        <taxon>Propionibacteriales</taxon>
        <taxon>Propionibacteriaceae</taxon>
        <taxon>Tessaracoccus</taxon>
    </lineage>
</organism>
<dbReference type="STRING" id="686624.SAMN04488242_0011"/>
<dbReference type="Proteomes" id="UP000199475">
    <property type="component" value="Unassembled WGS sequence"/>
</dbReference>
<sequence>MPDRIRRIVGLALAGLALPVMLAAIHVVVASWERVYDLGEVPAHPTAMVLGARVHPSGPSAFVAARLDLAVALYERGEIETIIVTGDGSPASYDQPRVMREYLVEHGVPDDAVVEDPGGLDTYDSCVRARDVYGADAVTVLSQDYHVRRAVTICRTVGVDAVAVGDTTMRYRYPLNWVAGSVRELFANLKMEWDLFTQRVPPYDGE</sequence>
<name>A0A1G9H234_9ACTN</name>
<dbReference type="InterPro" id="IPR003848">
    <property type="entry name" value="DUF218"/>
</dbReference>
<dbReference type="InterPro" id="IPR051599">
    <property type="entry name" value="Cell_Envelope_Assoc"/>
</dbReference>
<protein>
    <submittedName>
        <fullName evidence="2">Protein SanA, affects membrane permeability for vancomycin</fullName>
    </submittedName>
</protein>